<accession>A0A0C3A6F2</accession>
<reference evidence="3" key="2">
    <citation type="submission" date="2015-01" db="EMBL/GenBank/DDBJ databases">
        <title>Evolutionary Origins and Diversification of the Mycorrhizal Mutualists.</title>
        <authorList>
            <consortium name="DOE Joint Genome Institute"/>
            <consortium name="Mycorrhizal Genomics Consortium"/>
            <person name="Kohler A."/>
            <person name="Kuo A."/>
            <person name="Nagy L.G."/>
            <person name="Floudas D."/>
            <person name="Copeland A."/>
            <person name="Barry K.W."/>
            <person name="Cichocki N."/>
            <person name="Veneault-Fourrey C."/>
            <person name="LaButti K."/>
            <person name="Lindquist E.A."/>
            <person name="Lipzen A."/>
            <person name="Lundell T."/>
            <person name="Morin E."/>
            <person name="Murat C."/>
            <person name="Riley R."/>
            <person name="Ohm R."/>
            <person name="Sun H."/>
            <person name="Tunlid A."/>
            <person name="Henrissat B."/>
            <person name="Grigoriev I.V."/>
            <person name="Hibbett D.S."/>
            <person name="Martin F."/>
        </authorList>
    </citation>
    <scope>NUCLEOTIDE SEQUENCE [LARGE SCALE GENOMIC DNA]</scope>
    <source>
        <strain evidence="3">MAFF 305830</strain>
    </source>
</reference>
<protein>
    <submittedName>
        <fullName evidence="2">Uncharacterized protein</fullName>
    </submittedName>
</protein>
<evidence type="ECO:0000313" key="2">
    <source>
        <dbReference type="EMBL" id="KIM20215.1"/>
    </source>
</evidence>
<feature type="compositionally biased region" description="Polar residues" evidence="1">
    <location>
        <begin position="61"/>
        <end position="77"/>
    </location>
</feature>
<organism evidence="2 3">
    <name type="scientific">Serendipita vermifera MAFF 305830</name>
    <dbReference type="NCBI Taxonomy" id="933852"/>
    <lineage>
        <taxon>Eukaryota</taxon>
        <taxon>Fungi</taxon>
        <taxon>Dikarya</taxon>
        <taxon>Basidiomycota</taxon>
        <taxon>Agaricomycotina</taxon>
        <taxon>Agaricomycetes</taxon>
        <taxon>Sebacinales</taxon>
        <taxon>Serendipitaceae</taxon>
        <taxon>Serendipita</taxon>
    </lineage>
</organism>
<proteinExistence type="predicted"/>
<gene>
    <name evidence="2" type="ORF">M408DRAFT_145924</name>
</gene>
<sequence>MKTPLGSASIAAADTALSSLEPHSETGASTPPINSLPNGSSVPSRKRKTQDALGDDVPQKNPKSVSSSSNAKPQSKMPTAKSYPPTSTRLADRGGLGGTVENPLELVAMPLRHLEIYAAPKYTGARNTTRWISISYRG</sequence>
<dbReference type="AlphaFoldDB" id="A0A0C3A6F2"/>
<evidence type="ECO:0000256" key="1">
    <source>
        <dbReference type="SAM" id="MobiDB-lite"/>
    </source>
</evidence>
<feature type="compositionally biased region" description="Polar residues" evidence="1">
    <location>
        <begin position="26"/>
        <end position="43"/>
    </location>
</feature>
<reference evidence="2 3" key="1">
    <citation type="submission" date="2014-04" db="EMBL/GenBank/DDBJ databases">
        <authorList>
            <consortium name="DOE Joint Genome Institute"/>
            <person name="Kuo A."/>
            <person name="Zuccaro A."/>
            <person name="Kohler A."/>
            <person name="Nagy L.G."/>
            <person name="Floudas D."/>
            <person name="Copeland A."/>
            <person name="Barry K.W."/>
            <person name="Cichocki N."/>
            <person name="Veneault-Fourrey C."/>
            <person name="LaButti K."/>
            <person name="Lindquist E.A."/>
            <person name="Lipzen A."/>
            <person name="Lundell T."/>
            <person name="Morin E."/>
            <person name="Murat C."/>
            <person name="Sun H."/>
            <person name="Tunlid A."/>
            <person name="Henrissat B."/>
            <person name="Grigoriev I.V."/>
            <person name="Hibbett D.S."/>
            <person name="Martin F."/>
            <person name="Nordberg H.P."/>
            <person name="Cantor M.N."/>
            <person name="Hua S.X."/>
        </authorList>
    </citation>
    <scope>NUCLEOTIDE SEQUENCE [LARGE SCALE GENOMIC DNA]</scope>
    <source>
        <strain evidence="2 3">MAFF 305830</strain>
    </source>
</reference>
<feature type="region of interest" description="Disordered" evidence="1">
    <location>
        <begin position="1"/>
        <end position="100"/>
    </location>
</feature>
<keyword evidence="3" id="KW-1185">Reference proteome</keyword>
<name>A0A0C3A6F2_SERVB</name>
<dbReference type="Proteomes" id="UP000054097">
    <property type="component" value="Unassembled WGS sequence"/>
</dbReference>
<dbReference type="EMBL" id="KN824460">
    <property type="protein sequence ID" value="KIM20215.1"/>
    <property type="molecule type" value="Genomic_DNA"/>
</dbReference>
<evidence type="ECO:0000313" key="3">
    <source>
        <dbReference type="Proteomes" id="UP000054097"/>
    </source>
</evidence>
<dbReference type="HOGENOM" id="CLU_1856526_0_0_1"/>